<dbReference type="EMBL" id="QZEV01000257">
    <property type="protein sequence ID" value="RJK92360.1"/>
    <property type="molecule type" value="Genomic_DNA"/>
</dbReference>
<sequence>MEAPVPTPPATQRGEAMLAAMADIDAALEGDLARAGRGVAMLRALGLGQDADRTQTQIALLSQMTAQP</sequence>
<proteinExistence type="predicted"/>
<reference evidence="1 2" key="1">
    <citation type="submission" date="2018-09" db="EMBL/GenBank/DDBJ databases">
        <title>Paracoccus onubensis nov. sp. a moderate halophilic bacterium isolated from Gruta de las Maravillas (Aracena, Spain).</title>
        <authorList>
            <person name="Jurado V."/>
            <person name="Gutierrez-Patricio S."/>
            <person name="Gonzalez-Pimentel J.L."/>
            <person name="Laiz L."/>
            <person name="Saiz-Jimenez C."/>
        </authorList>
    </citation>
    <scope>NUCLEOTIDE SEQUENCE [LARGE SCALE GENOMIC DNA]</scope>
    <source>
        <strain evidence="1 2">DSM 19484</strain>
    </source>
</reference>
<comment type="caution">
    <text evidence="1">The sequence shown here is derived from an EMBL/GenBank/DDBJ whole genome shotgun (WGS) entry which is preliminary data.</text>
</comment>
<protein>
    <submittedName>
        <fullName evidence="1">Uncharacterized protein</fullName>
    </submittedName>
</protein>
<keyword evidence="2" id="KW-1185">Reference proteome</keyword>
<gene>
    <name evidence="1" type="ORF">D3P06_19310</name>
</gene>
<dbReference type="Proteomes" id="UP000285530">
    <property type="component" value="Unassembled WGS sequence"/>
</dbReference>
<organism evidence="1 2">
    <name type="scientific">Paracoccus aestuarii</name>
    <dbReference type="NCBI Taxonomy" id="453842"/>
    <lineage>
        <taxon>Bacteria</taxon>
        <taxon>Pseudomonadati</taxon>
        <taxon>Pseudomonadota</taxon>
        <taxon>Alphaproteobacteria</taxon>
        <taxon>Rhodobacterales</taxon>
        <taxon>Paracoccaceae</taxon>
        <taxon>Paracoccus</taxon>
    </lineage>
</organism>
<name>A0A418ZNJ2_9RHOB</name>
<dbReference type="AlphaFoldDB" id="A0A418ZNJ2"/>
<evidence type="ECO:0000313" key="1">
    <source>
        <dbReference type="EMBL" id="RJK92360.1"/>
    </source>
</evidence>
<accession>A0A418ZNJ2</accession>
<evidence type="ECO:0000313" key="2">
    <source>
        <dbReference type="Proteomes" id="UP000285530"/>
    </source>
</evidence>